<sequence length="69" mass="7578">MIILSSGNQGIGQAGDFTQIIGGGGHWSTPTSYVNGSSCIEWLWERVEASANDWLISWKRLLNGHRLCT</sequence>
<proteinExistence type="predicted"/>
<evidence type="ECO:0000313" key="2">
    <source>
        <dbReference type="Proteomes" id="UP000827092"/>
    </source>
</evidence>
<reference evidence="1 2" key="1">
    <citation type="journal article" date="2022" name="Nat. Ecol. Evol.">
        <title>A masculinizing supergene underlies an exaggerated male reproductive morph in a spider.</title>
        <authorList>
            <person name="Hendrickx F."/>
            <person name="De Corte Z."/>
            <person name="Sonet G."/>
            <person name="Van Belleghem S.M."/>
            <person name="Kostlbacher S."/>
            <person name="Vangestel C."/>
        </authorList>
    </citation>
    <scope>NUCLEOTIDE SEQUENCE [LARGE SCALE GENOMIC DNA]</scope>
    <source>
        <strain evidence="1">W744_W776</strain>
    </source>
</reference>
<dbReference type="Proteomes" id="UP000827092">
    <property type="component" value="Unassembled WGS sequence"/>
</dbReference>
<organism evidence="1 2">
    <name type="scientific">Oedothorax gibbosus</name>
    <dbReference type="NCBI Taxonomy" id="931172"/>
    <lineage>
        <taxon>Eukaryota</taxon>
        <taxon>Metazoa</taxon>
        <taxon>Ecdysozoa</taxon>
        <taxon>Arthropoda</taxon>
        <taxon>Chelicerata</taxon>
        <taxon>Arachnida</taxon>
        <taxon>Araneae</taxon>
        <taxon>Araneomorphae</taxon>
        <taxon>Entelegynae</taxon>
        <taxon>Araneoidea</taxon>
        <taxon>Linyphiidae</taxon>
        <taxon>Erigoninae</taxon>
        <taxon>Oedothorax</taxon>
    </lineage>
</organism>
<keyword evidence="2" id="KW-1185">Reference proteome</keyword>
<gene>
    <name evidence="1" type="ORF">JTE90_015625</name>
</gene>
<name>A0AAV6UWS5_9ARAC</name>
<accession>A0AAV6UWS5</accession>
<dbReference type="AlphaFoldDB" id="A0AAV6UWS5"/>
<protein>
    <submittedName>
        <fullName evidence="1">Uncharacterized protein</fullName>
    </submittedName>
</protein>
<comment type="caution">
    <text evidence="1">The sequence shown here is derived from an EMBL/GenBank/DDBJ whole genome shotgun (WGS) entry which is preliminary data.</text>
</comment>
<evidence type="ECO:0000313" key="1">
    <source>
        <dbReference type="EMBL" id="KAG8187756.1"/>
    </source>
</evidence>
<dbReference type="EMBL" id="JAFNEN010000261">
    <property type="protein sequence ID" value="KAG8187756.1"/>
    <property type="molecule type" value="Genomic_DNA"/>
</dbReference>